<sequence length="433" mass="43563">MTDQQNTAPAVWDPTARGGAGGWVRGPQQPATPGAPPTAPPAAPPAAPGRPAGPPAPPAGPHDDDAPTALIPHPLPPQPAAPGAFPPRNAPPQPSAAAPTAPAFPQVAPGGPAPGAPYGPPRPAQQPPYPPQDGHAQAPYGYDQPGYDQPGYGQQGYGQAAYEQQSYEQHGYGQAPHDYPTGYEAAEDDEGPGSRRAPLLIAFALLFVLALGGGILWAVRDKGSTTDQAGPAPSSSAATTGSGNPQPAPAPTGSAGAPTPAATDPAASPSGTPSPTAAGGPNAPAQAKALDELLTQGEGAKAPIGSAVAKVNSCPAKPDIDSAAQVFDNGAKQRDQLLTKLGTLGVADLPGGAEAVQSLKSAWQLSADIDRAYASWARTVSTQGCSGSAPNTADKKRADELNPQATQAKKDFVTKWKAIADQFGLTPRTQDRI</sequence>
<feature type="region of interest" description="Disordered" evidence="1">
    <location>
        <begin position="1"/>
        <end position="194"/>
    </location>
</feature>
<evidence type="ECO:0000256" key="1">
    <source>
        <dbReference type="SAM" id="MobiDB-lite"/>
    </source>
</evidence>
<keyword evidence="2" id="KW-0812">Transmembrane</keyword>
<feature type="transmembrane region" description="Helical" evidence="2">
    <location>
        <begin position="199"/>
        <end position="219"/>
    </location>
</feature>
<name>A0ABW0X1P5_9ACTN</name>
<organism evidence="3 4">
    <name type="scientific">Kitasatospora misakiensis</name>
    <dbReference type="NCBI Taxonomy" id="67330"/>
    <lineage>
        <taxon>Bacteria</taxon>
        <taxon>Bacillati</taxon>
        <taxon>Actinomycetota</taxon>
        <taxon>Actinomycetes</taxon>
        <taxon>Kitasatosporales</taxon>
        <taxon>Streptomycetaceae</taxon>
        <taxon>Kitasatospora</taxon>
    </lineage>
</organism>
<feature type="compositionally biased region" description="Pro residues" evidence="1">
    <location>
        <begin position="111"/>
        <end position="131"/>
    </location>
</feature>
<comment type="caution">
    <text evidence="3">The sequence shown here is derived from an EMBL/GenBank/DDBJ whole genome shotgun (WGS) entry which is preliminary data.</text>
</comment>
<evidence type="ECO:0000256" key="2">
    <source>
        <dbReference type="SAM" id="Phobius"/>
    </source>
</evidence>
<feature type="compositionally biased region" description="Pro residues" evidence="1">
    <location>
        <begin position="73"/>
        <end position="94"/>
    </location>
</feature>
<feature type="compositionally biased region" description="Polar residues" evidence="1">
    <location>
        <begin position="382"/>
        <end position="391"/>
    </location>
</feature>
<feature type="compositionally biased region" description="Low complexity" evidence="1">
    <location>
        <begin position="95"/>
        <end position="110"/>
    </location>
</feature>
<dbReference type="Proteomes" id="UP001595975">
    <property type="component" value="Unassembled WGS sequence"/>
</dbReference>
<reference evidence="4" key="1">
    <citation type="journal article" date="2019" name="Int. J. Syst. Evol. Microbiol.">
        <title>The Global Catalogue of Microorganisms (GCM) 10K type strain sequencing project: providing services to taxonomists for standard genome sequencing and annotation.</title>
        <authorList>
            <consortium name="The Broad Institute Genomics Platform"/>
            <consortium name="The Broad Institute Genome Sequencing Center for Infectious Disease"/>
            <person name="Wu L."/>
            <person name="Ma J."/>
        </authorList>
    </citation>
    <scope>NUCLEOTIDE SEQUENCE [LARGE SCALE GENOMIC DNA]</scope>
    <source>
        <strain evidence="4">CGMCC 4.1437</strain>
    </source>
</reference>
<keyword evidence="2" id="KW-1133">Transmembrane helix</keyword>
<feature type="compositionally biased region" description="Pro residues" evidence="1">
    <location>
        <begin position="33"/>
        <end position="60"/>
    </location>
</feature>
<dbReference type="EMBL" id="JBHSOF010000017">
    <property type="protein sequence ID" value="MFC5664356.1"/>
    <property type="molecule type" value="Genomic_DNA"/>
</dbReference>
<keyword evidence="4" id="KW-1185">Reference proteome</keyword>
<dbReference type="RefSeq" id="WP_380226057.1">
    <property type="nucleotide sequence ID" value="NZ_JBHSOF010000017.1"/>
</dbReference>
<feature type="region of interest" description="Disordered" evidence="1">
    <location>
        <begin position="382"/>
        <end position="401"/>
    </location>
</feature>
<keyword evidence="2" id="KW-0472">Membrane</keyword>
<feature type="region of interest" description="Disordered" evidence="1">
    <location>
        <begin position="223"/>
        <end position="285"/>
    </location>
</feature>
<evidence type="ECO:0000313" key="3">
    <source>
        <dbReference type="EMBL" id="MFC5664356.1"/>
    </source>
</evidence>
<accession>A0ABW0X1P5</accession>
<gene>
    <name evidence="3" type="ORF">ACFP3U_15350</name>
</gene>
<evidence type="ECO:0000313" key="4">
    <source>
        <dbReference type="Proteomes" id="UP001595975"/>
    </source>
</evidence>
<feature type="compositionally biased region" description="Low complexity" evidence="1">
    <location>
        <begin position="229"/>
        <end position="285"/>
    </location>
</feature>
<feature type="compositionally biased region" description="Low complexity" evidence="1">
    <location>
        <begin position="140"/>
        <end position="169"/>
    </location>
</feature>
<protein>
    <submittedName>
        <fullName evidence="3">Uncharacterized protein</fullName>
    </submittedName>
</protein>
<proteinExistence type="predicted"/>